<reference evidence="4 5" key="1">
    <citation type="journal article" date="2019" name="Nat. Med.">
        <title>A library of human gut bacterial isolates paired with longitudinal multiomics data enables mechanistic microbiome research.</title>
        <authorList>
            <person name="Poyet M."/>
            <person name="Groussin M."/>
            <person name="Gibbons S.M."/>
            <person name="Avila-Pacheco J."/>
            <person name="Jiang X."/>
            <person name="Kearney S.M."/>
            <person name="Perrotta A.R."/>
            <person name="Berdy B."/>
            <person name="Zhao S."/>
            <person name="Lieberman T.D."/>
            <person name="Swanson P.K."/>
            <person name="Smith M."/>
            <person name="Roesemann S."/>
            <person name="Alexander J.E."/>
            <person name="Rich S.A."/>
            <person name="Livny J."/>
            <person name="Vlamakis H."/>
            <person name="Clish C."/>
            <person name="Bullock K."/>
            <person name="Deik A."/>
            <person name="Scott J."/>
            <person name="Pierce K.A."/>
            <person name="Xavier R.J."/>
            <person name="Alm E.J."/>
        </authorList>
    </citation>
    <scope>NUCLEOTIDE SEQUENCE [LARGE SCALE GENOMIC DNA]</scope>
    <source>
        <strain evidence="2 5">BIOML-A1</strain>
        <strain evidence="3 4">BIOML-A4</strain>
    </source>
</reference>
<evidence type="ECO:0000313" key="3">
    <source>
        <dbReference type="EMBL" id="KAA5402835.1"/>
    </source>
</evidence>
<gene>
    <name evidence="3" type="ORF">F2Y51_17755</name>
    <name evidence="2" type="ORF">F2Y58_18340</name>
</gene>
<keyword evidence="1" id="KW-0812">Transmembrane</keyword>
<organism evidence="2 5">
    <name type="scientific">Phocaeicola dorei</name>
    <dbReference type="NCBI Taxonomy" id="357276"/>
    <lineage>
        <taxon>Bacteria</taxon>
        <taxon>Pseudomonadati</taxon>
        <taxon>Bacteroidota</taxon>
        <taxon>Bacteroidia</taxon>
        <taxon>Bacteroidales</taxon>
        <taxon>Bacteroidaceae</taxon>
        <taxon>Phocaeicola</taxon>
    </lineage>
</organism>
<evidence type="ECO:0000313" key="5">
    <source>
        <dbReference type="Proteomes" id="UP000481616"/>
    </source>
</evidence>
<feature type="transmembrane region" description="Helical" evidence="1">
    <location>
        <begin position="43"/>
        <end position="64"/>
    </location>
</feature>
<dbReference type="AlphaFoldDB" id="A0A4Q5HML2"/>
<keyword evidence="1" id="KW-0472">Membrane</keyword>
<evidence type="ECO:0000256" key="1">
    <source>
        <dbReference type="SAM" id="Phobius"/>
    </source>
</evidence>
<evidence type="ECO:0000313" key="4">
    <source>
        <dbReference type="Proteomes" id="UP000441162"/>
    </source>
</evidence>
<feature type="transmembrane region" description="Helical" evidence="1">
    <location>
        <begin position="12"/>
        <end position="31"/>
    </location>
</feature>
<evidence type="ECO:0000313" key="2">
    <source>
        <dbReference type="EMBL" id="KAA5394726.1"/>
    </source>
</evidence>
<keyword evidence="1" id="KW-1133">Transmembrane helix</keyword>
<dbReference type="RefSeq" id="WP_130054372.1">
    <property type="nucleotide sequence ID" value="NZ_JABFHS010000002.1"/>
</dbReference>
<dbReference type="Proteomes" id="UP000441162">
    <property type="component" value="Unassembled WGS sequence"/>
</dbReference>
<accession>A0A4Q5HML2</accession>
<dbReference type="EMBL" id="VVZA01000019">
    <property type="protein sequence ID" value="KAA5402835.1"/>
    <property type="molecule type" value="Genomic_DNA"/>
</dbReference>
<comment type="caution">
    <text evidence="2">The sequence shown here is derived from an EMBL/GenBank/DDBJ whole genome shotgun (WGS) entry which is preliminary data.</text>
</comment>
<sequence>MKKETKEEVQIYTAVGMLMSGVGLSVAGFIVEPTGQIHESVLWFFAQCLMYAGGIFGIGVYVTTKFNHLVDKLKDKEENKNG</sequence>
<protein>
    <submittedName>
        <fullName evidence="2">Uncharacterized protein</fullName>
    </submittedName>
</protein>
<name>A0A4Q5HML2_9BACT</name>
<proteinExistence type="predicted"/>
<dbReference type="Proteomes" id="UP000481616">
    <property type="component" value="Unassembled WGS sequence"/>
</dbReference>
<dbReference type="EMBL" id="VVYY01000019">
    <property type="protein sequence ID" value="KAA5394726.1"/>
    <property type="molecule type" value="Genomic_DNA"/>
</dbReference>